<organism evidence="1 2">
    <name type="scientific">Enterobacter cloacae</name>
    <dbReference type="NCBI Taxonomy" id="550"/>
    <lineage>
        <taxon>Bacteria</taxon>
        <taxon>Pseudomonadati</taxon>
        <taxon>Pseudomonadota</taxon>
        <taxon>Gammaproteobacteria</taxon>
        <taxon>Enterobacterales</taxon>
        <taxon>Enterobacteriaceae</taxon>
        <taxon>Enterobacter</taxon>
        <taxon>Enterobacter cloacae complex</taxon>
    </lineage>
</organism>
<evidence type="ECO:0000313" key="1">
    <source>
        <dbReference type="EMBL" id="STQ13247.1"/>
    </source>
</evidence>
<name>A0A377M3Q9_ENTCL</name>
<sequence>MARIALVIFGQLWWGYREAATPLFNLLVTVFLSGFGFVQTLQRTVVTLVQFQDFSTGSQA</sequence>
<proteinExistence type="predicted"/>
<dbReference type="EMBL" id="UGJB01000004">
    <property type="protein sequence ID" value="STQ13247.1"/>
    <property type="molecule type" value="Genomic_DNA"/>
</dbReference>
<dbReference type="AlphaFoldDB" id="A0A377M3Q9"/>
<reference evidence="1 2" key="1">
    <citation type="submission" date="2018-06" db="EMBL/GenBank/DDBJ databases">
        <authorList>
            <consortium name="Pathogen Informatics"/>
            <person name="Doyle S."/>
        </authorList>
    </citation>
    <scope>NUCLEOTIDE SEQUENCE [LARGE SCALE GENOMIC DNA]</scope>
    <source>
        <strain evidence="1 2">NCTC10005</strain>
    </source>
</reference>
<protein>
    <submittedName>
        <fullName evidence="1">Uncharacterized protein</fullName>
    </submittedName>
</protein>
<evidence type="ECO:0000313" key="2">
    <source>
        <dbReference type="Proteomes" id="UP000255106"/>
    </source>
</evidence>
<dbReference type="Proteomes" id="UP000255106">
    <property type="component" value="Unassembled WGS sequence"/>
</dbReference>
<accession>A0A377M3Q9</accession>
<gene>
    <name evidence="1" type="ORF">NCTC10005_06053</name>
</gene>